<protein>
    <recommendedName>
        <fullName evidence="1">DNA (cytosine-5-)-methyltransferase</fullName>
        <ecNumber evidence="1">2.1.1.37</ecNumber>
    </recommendedName>
</protein>
<dbReference type="InterPro" id="IPR031303">
    <property type="entry name" value="C5_meth_CS"/>
</dbReference>
<dbReference type="OMA" id="YALNHRC"/>
<dbReference type="InterPro" id="IPR050390">
    <property type="entry name" value="C5-Methyltransferase"/>
</dbReference>
<feature type="active site" evidence="5">
    <location>
        <position position="404"/>
    </location>
</feature>
<proteinExistence type="inferred from homology"/>
<dbReference type="Gene3D" id="3.40.50.150">
    <property type="entry name" value="Vaccinia Virus protein VP39"/>
    <property type="match status" value="1"/>
</dbReference>
<dbReference type="SUPFAM" id="SSF53335">
    <property type="entry name" value="S-adenosyl-L-methionine-dependent methyltransferases"/>
    <property type="match status" value="1"/>
</dbReference>
<dbReference type="Pfam" id="PF00145">
    <property type="entry name" value="DNA_methylase"/>
    <property type="match status" value="2"/>
</dbReference>
<dbReference type="GO" id="GO:0005634">
    <property type="term" value="C:nucleus"/>
    <property type="evidence" value="ECO:0007669"/>
    <property type="project" value="TreeGrafter"/>
</dbReference>
<evidence type="ECO:0000256" key="1">
    <source>
        <dbReference type="ARBA" id="ARBA00011975"/>
    </source>
</evidence>
<dbReference type="EMBL" id="LJSK01000334">
    <property type="protein sequence ID" value="KPI83711.1"/>
    <property type="molecule type" value="Genomic_DNA"/>
</dbReference>
<keyword evidence="4 5" id="KW-0949">S-adenosyl-L-methionine</keyword>
<dbReference type="PANTHER" id="PTHR10629:SF52">
    <property type="entry name" value="DNA (CYTOSINE-5)-METHYLTRANSFERASE 1"/>
    <property type="match status" value="1"/>
</dbReference>
<dbReference type="PROSITE" id="PS51679">
    <property type="entry name" value="SAM_MT_C5"/>
    <property type="match status" value="1"/>
</dbReference>
<accession>A0A0N1IHE0</accession>
<feature type="region of interest" description="Disordered" evidence="6">
    <location>
        <begin position="472"/>
        <end position="491"/>
    </location>
</feature>
<gene>
    <name evidence="7" type="ORF">ABL78_7243</name>
</gene>
<comment type="caution">
    <text evidence="7">The sequence shown here is derived from an EMBL/GenBank/DDBJ whole genome shotgun (WGS) entry which is preliminary data.</text>
</comment>
<dbReference type="PRINTS" id="PR00105">
    <property type="entry name" value="C5METTRFRASE"/>
</dbReference>
<dbReference type="Proteomes" id="UP000038009">
    <property type="component" value="Unassembled WGS sequence"/>
</dbReference>
<dbReference type="Gene3D" id="3.90.120.10">
    <property type="entry name" value="DNA Methylase, subunit A, domain 2"/>
    <property type="match status" value="1"/>
</dbReference>
<dbReference type="GO" id="GO:0003886">
    <property type="term" value="F:DNA (cytosine-5-)-methyltransferase activity"/>
    <property type="evidence" value="ECO:0007669"/>
    <property type="project" value="UniProtKB-EC"/>
</dbReference>
<dbReference type="InterPro" id="IPR001525">
    <property type="entry name" value="C5_MeTfrase"/>
</dbReference>
<keyword evidence="3 5" id="KW-0808">Transferase</keyword>
<dbReference type="GO" id="GO:0032259">
    <property type="term" value="P:methylation"/>
    <property type="evidence" value="ECO:0007669"/>
    <property type="project" value="UniProtKB-KW"/>
</dbReference>
<dbReference type="PANTHER" id="PTHR10629">
    <property type="entry name" value="CYTOSINE-SPECIFIC METHYLTRANSFERASE"/>
    <property type="match status" value="1"/>
</dbReference>
<dbReference type="AlphaFoldDB" id="A0A0N1IHE0"/>
<dbReference type="PROSITE" id="PS00095">
    <property type="entry name" value="C5_MTASE_2"/>
    <property type="match status" value="1"/>
</dbReference>
<name>A0A0N1IHE0_LEPSE</name>
<dbReference type="VEuPathDB" id="TriTrypDB:Lsey_0334_0010"/>
<evidence type="ECO:0000256" key="4">
    <source>
        <dbReference type="ARBA" id="ARBA00022691"/>
    </source>
</evidence>
<evidence type="ECO:0000313" key="7">
    <source>
        <dbReference type="EMBL" id="KPI83711.1"/>
    </source>
</evidence>
<sequence>MAAHDVAAPYPSSYPAGVLLVSSPQHLGPLVLQLRAMRKLKTGRNVTVFNAEHFAEAVCSVQCAEAVGACACGATAQPKTHAIASDDAEVSNGGGCLQGERTGGLLTSRVRLYEMTADEAAAYHVEAKSLPSLGGTHEVFSLVTLSDSEAGQQLLALLQIPRARRTDSASAGWPPYMAVHVNGEIPDAELFSYLKPSASGAYEDGSASKQRLFSSPPPLGFLGNVRRFHRVCCPNLKELPSALAALRQSALMQRCLLRGEHRGSKAGDHASARATSTATDPCSVWQREAPNPQTFAAAASCADTGKPTFTFSELFGGIGMFRAALERVGGRATFAVEFAPPAQMVYALNHPCWHDCPPALQLPNAAEGRAALTQPLPPLLVGDITEIPTVFFPPHDVLTGGFPCQSFAKAGTAAGLHAEKGWLFYEVVRVLAATKPTAFLLENVDHLTEVEAGAQLAEILCRLRYPASTAALPKTPDSSHDSGNRGVEAPTCTKEGDVEYEVRHVVVDGAALTPQTRRRVYFFGFRVAQPAKSVEAPAFVFPRAGEEAAAAASEVVADALRRVQNAAKASLYTCVQDLLVVPSVKDLPLRQQSTSSYDESDALLASSMHLNDKLQLTPTQWEAVRRSHTFRQNRMWRVCDLNGKARTLLGSYRTSYQLYSEFVPCSPTLTLSEVKDALMQADARTEYASTDEGLGMSVPSLPPLRFFSIRECARLQGIDDAFRLPHDECCHASQSQGEENGISPAVLRQVPSGAVYKLVGNAVNPRVVECLGGAIAVYLLSRRTPQAGLLAD</sequence>
<evidence type="ECO:0000256" key="3">
    <source>
        <dbReference type="ARBA" id="ARBA00022679"/>
    </source>
</evidence>
<evidence type="ECO:0000256" key="2">
    <source>
        <dbReference type="ARBA" id="ARBA00022603"/>
    </source>
</evidence>
<reference evidence="7 8" key="1">
    <citation type="journal article" date="2015" name="PLoS Pathog.">
        <title>Leptomonas seymouri: Adaptations to the Dixenous Life Cycle Analyzed by Genome Sequencing, Transcriptome Profiling and Co-infection with Leishmania donovani.</title>
        <authorList>
            <person name="Kraeva N."/>
            <person name="Butenko A."/>
            <person name="Hlavacova J."/>
            <person name="Kostygov A."/>
            <person name="Myskova J."/>
            <person name="Grybchuk D."/>
            <person name="Lestinova T."/>
            <person name="Votypka J."/>
            <person name="Volf P."/>
            <person name="Opperdoes F."/>
            <person name="Flegontov P."/>
            <person name="Lukes J."/>
            <person name="Yurchenko V."/>
        </authorList>
    </citation>
    <scope>NUCLEOTIDE SEQUENCE [LARGE SCALE GENOMIC DNA]</scope>
    <source>
        <strain evidence="7 8">ATCC 30220</strain>
    </source>
</reference>
<dbReference type="InterPro" id="IPR029063">
    <property type="entry name" value="SAM-dependent_MTases_sf"/>
</dbReference>
<dbReference type="OrthoDB" id="414133at2759"/>
<dbReference type="EC" id="2.1.1.37" evidence="1"/>
<dbReference type="GO" id="GO:0003677">
    <property type="term" value="F:DNA binding"/>
    <property type="evidence" value="ECO:0007669"/>
    <property type="project" value="TreeGrafter"/>
</dbReference>
<comment type="similarity">
    <text evidence="5">Belongs to the class I-like SAM-binding methyltransferase superfamily. C5-methyltransferase family.</text>
</comment>
<keyword evidence="2 5" id="KW-0489">Methyltransferase</keyword>
<evidence type="ECO:0000256" key="5">
    <source>
        <dbReference type="PROSITE-ProRule" id="PRU01016"/>
    </source>
</evidence>
<dbReference type="GO" id="GO:0044027">
    <property type="term" value="P:negative regulation of gene expression via chromosomal CpG island methylation"/>
    <property type="evidence" value="ECO:0007669"/>
    <property type="project" value="TreeGrafter"/>
</dbReference>
<keyword evidence="8" id="KW-1185">Reference proteome</keyword>
<evidence type="ECO:0000256" key="6">
    <source>
        <dbReference type="SAM" id="MobiDB-lite"/>
    </source>
</evidence>
<evidence type="ECO:0000313" key="8">
    <source>
        <dbReference type="Proteomes" id="UP000038009"/>
    </source>
</evidence>
<organism evidence="7 8">
    <name type="scientific">Leptomonas seymouri</name>
    <dbReference type="NCBI Taxonomy" id="5684"/>
    <lineage>
        <taxon>Eukaryota</taxon>
        <taxon>Discoba</taxon>
        <taxon>Euglenozoa</taxon>
        <taxon>Kinetoplastea</taxon>
        <taxon>Metakinetoplastina</taxon>
        <taxon>Trypanosomatida</taxon>
        <taxon>Trypanosomatidae</taxon>
        <taxon>Leishmaniinae</taxon>
        <taxon>Leptomonas</taxon>
    </lineage>
</organism>